<accession>A0A6B4JKP5</accession>
<dbReference type="NCBIfam" id="TIGR01603">
    <property type="entry name" value="maj_tail_phi13"/>
    <property type="match status" value="1"/>
</dbReference>
<organism evidence="1 2">
    <name type="scientific">Clostridium botulinum</name>
    <dbReference type="NCBI Taxonomy" id="1491"/>
    <lineage>
        <taxon>Bacteria</taxon>
        <taxon>Bacillati</taxon>
        <taxon>Bacillota</taxon>
        <taxon>Clostridia</taxon>
        <taxon>Eubacteriales</taxon>
        <taxon>Clostridiaceae</taxon>
        <taxon>Clostridium</taxon>
    </lineage>
</organism>
<sequence>MGTKRNLGLRDLYVAKVTRNDENTYTCEAPKKLCRAIKAKIKVKKSNEKLYSDSEMEDSINQFDSCEVELEGDHLTAEMIALLNGATLTNGVLVDNIDDEGSEVALMFRDKRANGKYEFQCLYCGKFGEEDDDEHETSADKIKTQTKSIKGTFYGRQMDGDYRMRIFEDELVDSSDIDAKGIIEKWFSQVPNQKPTPVSK</sequence>
<name>A0A6B4JKP5_CLOBO</name>
<dbReference type="InterPro" id="IPR006490">
    <property type="entry name" value="Maj_tail_phi13"/>
</dbReference>
<dbReference type="RefSeq" id="WP_003374564.1">
    <property type="nucleotide sequence ID" value="NZ_JACBBA010000002.1"/>
</dbReference>
<dbReference type="EMBL" id="SXFB01000002">
    <property type="protein sequence ID" value="NFV25219.1"/>
    <property type="molecule type" value="Genomic_DNA"/>
</dbReference>
<dbReference type="AlphaFoldDB" id="A0A6B4JKP5"/>
<evidence type="ECO:0000313" key="2">
    <source>
        <dbReference type="Proteomes" id="UP000486903"/>
    </source>
</evidence>
<protein>
    <submittedName>
        <fullName evidence="1">Phage tail protein</fullName>
    </submittedName>
</protein>
<gene>
    <name evidence="1" type="ORF">FDG31_03405</name>
</gene>
<reference evidence="1 2" key="1">
    <citation type="submission" date="2019-04" db="EMBL/GenBank/DDBJ databases">
        <title>Genome sequencing of Clostridium botulinum Groups I-IV and Clostridium butyricum.</title>
        <authorList>
            <person name="Brunt J."/>
            <person name="Van Vliet A.H.M."/>
            <person name="Stringer S.C."/>
            <person name="Carter A.T."/>
            <person name="Peck M.W."/>
        </authorList>
    </citation>
    <scope>NUCLEOTIDE SEQUENCE [LARGE SCALE GENOMIC DNA]</scope>
    <source>
        <strain evidence="1 2">BL81</strain>
    </source>
</reference>
<proteinExistence type="predicted"/>
<evidence type="ECO:0000313" key="1">
    <source>
        <dbReference type="EMBL" id="NFV25219.1"/>
    </source>
</evidence>
<comment type="caution">
    <text evidence="1">The sequence shown here is derived from an EMBL/GenBank/DDBJ whole genome shotgun (WGS) entry which is preliminary data.</text>
</comment>
<dbReference type="Proteomes" id="UP000486903">
    <property type="component" value="Unassembled WGS sequence"/>
</dbReference>